<dbReference type="EMBL" id="AP018316">
    <property type="protein sequence ID" value="BAZ85359.1"/>
    <property type="molecule type" value="Genomic_DNA"/>
</dbReference>
<reference evidence="1 2" key="1">
    <citation type="submission" date="2017-06" db="EMBL/GenBank/DDBJ databases">
        <title>Genome sequencing of cyanobaciteial culture collection at National Institute for Environmental Studies (NIES).</title>
        <authorList>
            <person name="Hirose Y."/>
            <person name="Shimura Y."/>
            <person name="Fujisawa T."/>
            <person name="Nakamura Y."/>
            <person name="Kawachi M."/>
        </authorList>
    </citation>
    <scope>NUCLEOTIDE SEQUENCE [LARGE SCALE GENOMIC DNA]</scope>
    <source>
        <strain evidence="1 2">NIES-806</strain>
    </source>
</reference>
<organism evidence="1 2">
    <name type="scientific">Dolichospermum compactum NIES-806</name>
    <dbReference type="NCBI Taxonomy" id="1973481"/>
    <lineage>
        <taxon>Bacteria</taxon>
        <taxon>Bacillati</taxon>
        <taxon>Cyanobacteriota</taxon>
        <taxon>Cyanophyceae</taxon>
        <taxon>Nostocales</taxon>
        <taxon>Aphanizomenonaceae</taxon>
        <taxon>Dolichospermum</taxon>
        <taxon>Dolichospermum compactum</taxon>
    </lineage>
</organism>
<protein>
    <recommendedName>
        <fullName evidence="3">2OG-Fe dioxygenase family protein</fullName>
    </recommendedName>
</protein>
<evidence type="ECO:0000313" key="2">
    <source>
        <dbReference type="Proteomes" id="UP000218702"/>
    </source>
</evidence>
<sequence>MTYTLLIPKPLFTEIEEQILSNGFSILTEGKFQNKLFFEKSIWQEFRNSWNNLKLDTYMNDNGKYRHRRYSAFQYNQISRNLLEKPGEPHYQQKNFNQLNGGINRYYEPLEYKTKANLVFVSIMDFCIKLFTELKPNRDWHLEVHQFRITTNSDFCGLPTPEGIHRDGVTYAFIMLAGKENVMGGESYIYDNQKQPIFNYILENPLDCAFLDDIKLRHSVSPITPLASDKEGYRDTLVITFTEL</sequence>
<proteinExistence type="predicted"/>
<dbReference type="GO" id="GO:0051213">
    <property type="term" value="F:dioxygenase activity"/>
    <property type="evidence" value="ECO:0007669"/>
    <property type="project" value="InterPro"/>
</dbReference>
<dbReference type="Pfam" id="PF10014">
    <property type="entry name" value="2OG-Fe_Oxy_2"/>
    <property type="match status" value="1"/>
</dbReference>
<dbReference type="OrthoDB" id="6681382at2"/>
<dbReference type="RefSeq" id="WP_096665944.1">
    <property type="nucleotide sequence ID" value="NZ_AP018316.1"/>
</dbReference>
<dbReference type="KEGG" id="dcm:NIES806_15620"/>
<dbReference type="AlphaFoldDB" id="A0A1Z4V1U5"/>
<keyword evidence="2" id="KW-1185">Reference proteome</keyword>
<dbReference type="Gene3D" id="2.60.120.620">
    <property type="entry name" value="q2cbj1_9rhob like domain"/>
    <property type="match status" value="1"/>
</dbReference>
<evidence type="ECO:0000313" key="1">
    <source>
        <dbReference type="EMBL" id="BAZ85359.1"/>
    </source>
</evidence>
<name>A0A1Z4V1U5_9CYAN</name>
<evidence type="ECO:0008006" key="3">
    <source>
        <dbReference type="Google" id="ProtNLM"/>
    </source>
</evidence>
<dbReference type="InterPro" id="IPR018724">
    <property type="entry name" value="2OG-Fe_dioxygenase"/>
</dbReference>
<accession>A0A1Z4V1U5</accession>
<dbReference type="Proteomes" id="UP000218702">
    <property type="component" value="Chromosome"/>
</dbReference>
<gene>
    <name evidence="1" type="ORF">NIES806_15620</name>
</gene>